<dbReference type="GO" id="GO:0002161">
    <property type="term" value="F:aminoacyl-tRNA deacylase activity"/>
    <property type="evidence" value="ECO:0007669"/>
    <property type="project" value="InterPro"/>
</dbReference>
<dbReference type="InterPro" id="IPR014729">
    <property type="entry name" value="Rossmann-like_a/b/a_fold"/>
</dbReference>
<evidence type="ECO:0000256" key="11">
    <source>
        <dbReference type="RuleBase" id="RU363035"/>
    </source>
</evidence>
<dbReference type="NCBIfam" id="NF004349">
    <property type="entry name" value="PRK05729.1"/>
    <property type="match status" value="1"/>
</dbReference>
<evidence type="ECO:0000313" key="17">
    <source>
        <dbReference type="Proteomes" id="UP001187531"/>
    </source>
</evidence>
<dbReference type="Pfam" id="PF08264">
    <property type="entry name" value="Anticodon_1"/>
    <property type="match status" value="1"/>
</dbReference>
<dbReference type="SUPFAM" id="SSF46589">
    <property type="entry name" value="tRNA-binding arm"/>
    <property type="match status" value="1"/>
</dbReference>
<dbReference type="InterPro" id="IPR009008">
    <property type="entry name" value="Val/Leu/Ile-tRNA-synth_edit"/>
</dbReference>
<dbReference type="InterPro" id="IPR010978">
    <property type="entry name" value="tRNA-bd_arm"/>
</dbReference>
<dbReference type="SUPFAM" id="SSF52374">
    <property type="entry name" value="Nucleotidylyl transferase"/>
    <property type="match status" value="1"/>
</dbReference>
<dbReference type="InterPro" id="IPR009080">
    <property type="entry name" value="tRNAsynth_Ia_anticodon-bd"/>
</dbReference>
<keyword evidence="17" id="KW-1185">Reference proteome</keyword>
<dbReference type="EC" id="6.1.1.9" evidence="2"/>
<dbReference type="EMBL" id="JAVRJZ010000005">
    <property type="protein sequence ID" value="KAK2722040.1"/>
    <property type="molecule type" value="Genomic_DNA"/>
</dbReference>
<dbReference type="CDD" id="cd07962">
    <property type="entry name" value="Anticodon_Ia_Val"/>
    <property type="match status" value="1"/>
</dbReference>
<dbReference type="InterPro" id="IPR002300">
    <property type="entry name" value="aa-tRNA-synth_Ia"/>
</dbReference>
<dbReference type="Proteomes" id="UP001187531">
    <property type="component" value="Unassembled WGS sequence"/>
</dbReference>
<dbReference type="SUPFAM" id="SSF47323">
    <property type="entry name" value="Anticodon-binding domain of a subclass of class I aminoacyl-tRNA synthetases"/>
    <property type="match status" value="1"/>
</dbReference>
<dbReference type="Gene3D" id="1.10.287.380">
    <property type="entry name" value="Valyl-tRNA synthetase, C-terminal domain"/>
    <property type="match status" value="1"/>
</dbReference>
<reference evidence="16" key="1">
    <citation type="submission" date="2023-07" db="EMBL/GenBank/DDBJ databases">
        <title>Chromosome-level genome assembly of Artemia franciscana.</title>
        <authorList>
            <person name="Jo E."/>
        </authorList>
    </citation>
    <scope>NUCLEOTIDE SEQUENCE</scope>
    <source>
        <tissue evidence="16">Whole body</tissue>
    </source>
</reference>
<comment type="caution">
    <text evidence="16">The sequence shown here is derived from an EMBL/GenBank/DDBJ whole genome shotgun (WGS) entry which is preliminary data.</text>
</comment>
<evidence type="ECO:0000256" key="3">
    <source>
        <dbReference type="ARBA" id="ARBA00022598"/>
    </source>
</evidence>
<feature type="region of interest" description="Disordered" evidence="12">
    <location>
        <begin position="1"/>
        <end position="85"/>
    </location>
</feature>
<feature type="compositionally biased region" description="Basic and acidic residues" evidence="12">
    <location>
        <begin position="20"/>
        <end position="47"/>
    </location>
</feature>
<name>A0AA88I6A6_ARTSF</name>
<proteinExistence type="inferred from homology"/>
<evidence type="ECO:0000313" key="16">
    <source>
        <dbReference type="EMBL" id="KAK2722043.1"/>
    </source>
</evidence>
<dbReference type="InterPro" id="IPR002303">
    <property type="entry name" value="Valyl-tRNA_ligase"/>
</dbReference>
<evidence type="ECO:0000259" key="13">
    <source>
        <dbReference type="Pfam" id="PF00133"/>
    </source>
</evidence>
<dbReference type="PANTHER" id="PTHR11946:SF109">
    <property type="entry name" value="VALINE--TRNA LIGASE"/>
    <property type="match status" value="1"/>
</dbReference>
<keyword evidence="4 11" id="KW-0547">Nucleotide-binding</keyword>
<evidence type="ECO:0000256" key="2">
    <source>
        <dbReference type="ARBA" id="ARBA00013169"/>
    </source>
</evidence>
<dbReference type="InterPro" id="IPR033705">
    <property type="entry name" value="Anticodon_Ia_Val"/>
</dbReference>
<evidence type="ECO:0000256" key="12">
    <source>
        <dbReference type="SAM" id="MobiDB-lite"/>
    </source>
</evidence>
<comment type="similarity">
    <text evidence="1 11">Belongs to the class-I aminoacyl-tRNA synthetase family.</text>
</comment>
<dbReference type="GO" id="GO:0005829">
    <property type="term" value="C:cytosol"/>
    <property type="evidence" value="ECO:0007669"/>
    <property type="project" value="TreeGrafter"/>
</dbReference>
<protein>
    <recommendedName>
        <fullName evidence="8">Valine--tRNA ligase</fullName>
        <ecNumber evidence="2">6.1.1.9</ecNumber>
    </recommendedName>
    <alternativeName>
        <fullName evidence="9">Valyl-tRNA synthetase</fullName>
    </alternativeName>
</protein>
<sequence length="1137" mass="130554">MAEEASSVQNLEDAPVKTAKQLEKEAKKQAKLDKFNAKKKAEKDEKAAAIPSATDKEPKKSKKPKSTAEEIIEDNTPPGMKKNLRTMPNAYNPKYVESAWYEWWEKEGFFKPEYKRDYDKPNPKGQFVMVIPPPNVTGSLHLGHALTNSIEDAITRWHRMKGKTVLWVPGCDHAGIATQVVVEKMLERQEGKTRHELGREAFTKKVWEWKDKKGSRIYDQLKRLGSSVDWDRACFTMDQKMCNAVTEAFVRLHKKGLIYRSKRLVNWSCSLKSAISDLEVEKVEVTGRTLFSVPGYTEQVEFGVIVSFAYQLDGGSGEIVVATTRVETMLGDTAVAVHPKDERYRHLIGKYISHPFLDRKIPIVADEMVDINFGTGAVKITPGHDQNDFEVGIRNKLDLITIFDDNGILTDNCGKFSGMKRFDARKAVMIALEELKLLRDVKDNPMFVPICSRSKDVVEPILKPQWYVKCEGMASKASQAVKNGDLKIIPDMHKKTWFQWMENIRDWCISRQLWWGHRIPAYFVTITGQPVGDKDDDKFWVSGRTMEEAKRSAADKFKVTEDSISLTQDEDVLDTWFSSALFPFSVFGWPQKTKDLELFYPGTLLETGHDIIFFWVARMVFFAQELTETLPFREVYLHAMVRDAHGRKMSKSLGNVIDPIDVIDGITLEKLHSMLEDSNLHPREIEKAKKGQREEYPEGIPECGTDALRFTLCDYTQQGRDMNLDVQRVHAKRKFCNKLWNLTKFAMKYLDEYESFKPEPLSSLGNRDSVQSFLKDHRIVSDPSADALCALNEFFMNRSYVNGWEISNEDFRLVKLVSSKSKSSNYPHLARWESHINSHMNIIPSWTSAEKPSHLSFKDRWILSRISNVVRLCNEGFEKYDFSLATKSIQVFFQEELSDVYIECLKPLFQGKLISDAAKVSCQVLYTCLDVGFRLIAPFMPYVSEELYQRLPRRDTSDPPSLCVTPYPEESEYTWDDPELESGFDQVKKIYETIRKSRATYQLQKGLKIKVYVKASREIEDLISKWKDVLMTLAYCEDVIVNQPPPEGCLFLTVSDMCECHIPLQGIIDLAKETSRMDSEIKDLTARIESLNKKMGAPAYLTKVPLRVRQEEAEKMKQYQSELTLKETALQALPKLT</sequence>
<dbReference type="EMBL" id="JAVRJZ010000005">
    <property type="protein sequence ID" value="KAK2722046.1"/>
    <property type="molecule type" value="Genomic_DNA"/>
</dbReference>
<dbReference type="AlphaFoldDB" id="A0AA88I6A6"/>
<dbReference type="Gene3D" id="3.90.740.10">
    <property type="entry name" value="Valyl/Leucyl/Isoleucyl-tRNA synthetase, editing domain"/>
    <property type="match status" value="1"/>
</dbReference>
<dbReference type="NCBIfam" id="TIGR00422">
    <property type="entry name" value="valS"/>
    <property type="match status" value="1"/>
</dbReference>
<evidence type="ECO:0000256" key="6">
    <source>
        <dbReference type="ARBA" id="ARBA00022917"/>
    </source>
</evidence>
<dbReference type="GO" id="GO:0006438">
    <property type="term" value="P:valyl-tRNA aminoacylation"/>
    <property type="evidence" value="ECO:0007669"/>
    <property type="project" value="InterPro"/>
</dbReference>
<evidence type="ECO:0000256" key="4">
    <source>
        <dbReference type="ARBA" id="ARBA00022741"/>
    </source>
</evidence>
<dbReference type="EMBL" id="JAVRJZ010000005">
    <property type="protein sequence ID" value="KAK2722043.1"/>
    <property type="molecule type" value="Genomic_DNA"/>
</dbReference>
<keyword evidence="6 11" id="KW-0648">Protein biosynthesis</keyword>
<evidence type="ECO:0000259" key="14">
    <source>
        <dbReference type="Pfam" id="PF08264"/>
    </source>
</evidence>
<evidence type="ECO:0000256" key="5">
    <source>
        <dbReference type="ARBA" id="ARBA00022840"/>
    </source>
</evidence>
<dbReference type="CDD" id="cd00817">
    <property type="entry name" value="ValRS_core"/>
    <property type="match status" value="1"/>
</dbReference>
<feature type="domain" description="Methionyl/Valyl/Leucyl/Isoleucyl-tRNA synthetase anticodon-binding" evidence="14">
    <location>
        <begin position="859"/>
        <end position="1012"/>
    </location>
</feature>
<dbReference type="PROSITE" id="PS00178">
    <property type="entry name" value="AA_TRNA_LIGASE_I"/>
    <property type="match status" value="1"/>
</dbReference>
<gene>
    <name evidence="16" type="ORF">QYM36_002558</name>
</gene>
<dbReference type="PRINTS" id="PR00986">
    <property type="entry name" value="TRNASYNTHVAL"/>
</dbReference>
<evidence type="ECO:0000256" key="9">
    <source>
        <dbReference type="ARBA" id="ARBA00029936"/>
    </source>
</evidence>
<dbReference type="Pfam" id="PF10458">
    <property type="entry name" value="Val_tRNA-synt_C"/>
    <property type="match status" value="1"/>
</dbReference>
<dbReference type="GO" id="GO:0005524">
    <property type="term" value="F:ATP binding"/>
    <property type="evidence" value="ECO:0007669"/>
    <property type="project" value="UniProtKB-KW"/>
</dbReference>
<feature type="compositionally biased region" description="Polar residues" evidence="12">
    <location>
        <begin position="1"/>
        <end position="10"/>
    </location>
</feature>
<evidence type="ECO:0000256" key="7">
    <source>
        <dbReference type="ARBA" id="ARBA00023146"/>
    </source>
</evidence>
<evidence type="ECO:0000256" key="1">
    <source>
        <dbReference type="ARBA" id="ARBA00005594"/>
    </source>
</evidence>
<dbReference type="FunFam" id="3.40.50.620:FF:000119">
    <property type="entry name" value="Putative valine--tRNA ligase-like"/>
    <property type="match status" value="1"/>
</dbReference>
<dbReference type="SUPFAM" id="SSF50677">
    <property type="entry name" value="ValRS/IleRS/LeuRS editing domain"/>
    <property type="match status" value="1"/>
</dbReference>
<evidence type="ECO:0000259" key="15">
    <source>
        <dbReference type="Pfam" id="PF10458"/>
    </source>
</evidence>
<dbReference type="PANTHER" id="PTHR11946">
    <property type="entry name" value="VALYL-TRNA SYNTHETASES"/>
    <property type="match status" value="1"/>
</dbReference>
<keyword evidence="5 11" id="KW-0067">ATP-binding</keyword>
<dbReference type="InterPro" id="IPR001412">
    <property type="entry name" value="aa-tRNA-synth_I_CS"/>
</dbReference>
<dbReference type="Gene3D" id="3.40.50.620">
    <property type="entry name" value="HUPs"/>
    <property type="match status" value="2"/>
</dbReference>
<dbReference type="FunFam" id="3.90.740.10:FF:000005">
    <property type="entry name" value="Valine--tRNA ligase, mitochondrial"/>
    <property type="match status" value="1"/>
</dbReference>
<keyword evidence="7 11" id="KW-0030">Aminoacyl-tRNA synthetase</keyword>
<evidence type="ECO:0000256" key="8">
    <source>
        <dbReference type="ARBA" id="ARBA00024407"/>
    </source>
</evidence>
<evidence type="ECO:0000256" key="10">
    <source>
        <dbReference type="ARBA" id="ARBA00047552"/>
    </source>
</evidence>
<dbReference type="Gene3D" id="1.10.730.10">
    <property type="entry name" value="Isoleucyl-tRNA Synthetase, Domain 1"/>
    <property type="match status" value="1"/>
</dbReference>
<dbReference type="FunFam" id="3.40.50.620:FF:000020">
    <property type="entry name" value="Valine--tRNA ligase, mitochondrial"/>
    <property type="match status" value="1"/>
</dbReference>
<dbReference type="InterPro" id="IPR013155">
    <property type="entry name" value="M/V/L/I-tRNA-synth_anticd-bd"/>
</dbReference>
<dbReference type="InterPro" id="IPR019499">
    <property type="entry name" value="Val-tRNA_synth_tRNA-bd"/>
</dbReference>
<dbReference type="InterPro" id="IPR037118">
    <property type="entry name" value="Val-tRNA_synth_C_sf"/>
</dbReference>
<accession>A0AA88I6A6</accession>
<dbReference type="HAMAP" id="MF_02004">
    <property type="entry name" value="Val_tRNA_synth_type1"/>
    <property type="match status" value="1"/>
</dbReference>
<feature type="domain" description="Aminoacyl-tRNA synthetase class Ia" evidence="13">
    <location>
        <begin position="100"/>
        <end position="725"/>
    </location>
</feature>
<feature type="domain" description="Valyl-tRNA synthetase tRNA-binding arm" evidence="15">
    <location>
        <begin position="1069"/>
        <end position="1133"/>
    </location>
</feature>
<dbReference type="GO" id="GO:0004832">
    <property type="term" value="F:valine-tRNA ligase activity"/>
    <property type="evidence" value="ECO:0007669"/>
    <property type="project" value="UniProtKB-EC"/>
</dbReference>
<organism evidence="16 17">
    <name type="scientific">Artemia franciscana</name>
    <name type="common">Brine shrimp</name>
    <name type="synonym">Artemia sanfranciscana</name>
    <dbReference type="NCBI Taxonomy" id="6661"/>
    <lineage>
        <taxon>Eukaryota</taxon>
        <taxon>Metazoa</taxon>
        <taxon>Ecdysozoa</taxon>
        <taxon>Arthropoda</taxon>
        <taxon>Crustacea</taxon>
        <taxon>Branchiopoda</taxon>
        <taxon>Anostraca</taxon>
        <taxon>Artemiidae</taxon>
        <taxon>Artemia</taxon>
    </lineage>
</organism>
<dbReference type="Pfam" id="PF00133">
    <property type="entry name" value="tRNA-synt_1"/>
    <property type="match status" value="1"/>
</dbReference>
<keyword evidence="3 11" id="KW-0436">Ligase</keyword>
<comment type="catalytic activity">
    <reaction evidence="10">
        <text>tRNA(Val) + L-valine + ATP = L-valyl-tRNA(Val) + AMP + diphosphate</text>
        <dbReference type="Rhea" id="RHEA:10704"/>
        <dbReference type="Rhea" id="RHEA-COMP:9672"/>
        <dbReference type="Rhea" id="RHEA-COMP:9708"/>
        <dbReference type="ChEBI" id="CHEBI:30616"/>
        <dbReference type="ChEBI" id="CHEBI:33019"/>
        <dbReference type="ChEBI" id="CHEBI:57762"/>
        <dbReference type="ChEBI" id="CHEBI:78442"/>
        <dbReference type="ChEBI" id="CHEBI:78537"/>
        <dbReference type="ChEBI" id="CHEBI:456215"/>
        <dbReference type="EC" id="6.1.1.9"/>
    </reaction>
</comment>